<dbReference type="Gene3D" id="2.60.40.1090">
    <property type="entry name" value="Fimbrial-type adhesion domain"/>
    <property type="match status" value="1"/>
</dbReference>
<protein>
    <submittedName>
        <fullName evidence="7">Fimbrial protein</fullName>
    </submittedName>
</protein>
<sequence length="341" mass="36535">MKIQQQAGLLALTLGCIMGTSAYAASYCNKPIASLPLNPSSIASLPATTTLKYVAIGQVMASYEVKAGRYSGGWVNCSDSEWGMGEVVTSLVSRGSPGLYDSGVPGVGIRIGHRAGTNWYTVRYPPFSFVGIGNASQYFPDIVVIEFVRTDFGVGKGDMPSFDYKTNFFIDTNYTTPARAVFPIEGKGLKTRFEHNAFFTTCYTPKNSTEVNMGRPAAEQVKRGSVQDFPFTLDVVCEGLNPTVKPPVKVYFEGNSVRDGLLNLNGSGQSGVAKGVAISLTSDKNVALPFSKAKAAALDWQASGPSIEMYRFAAKARYVTTGAEVVAGKADATLTYVLEYN</sequence>
<name>A0AB34C4F8_9PSED</name>
<dbReference type="InterPro" id="IPR008966">
    <property type="entry name" value="Adhesion_dom_sf"/>
</dbReference>
<evidence type="ECO:0000256" key="5">
    <source>
        <dbReference type="SAM" id="SignalP"/>
    </source>
</evidence>
<evidence type="ECO:0000256" key="3">
    <source>
        <dbReference type="ARBA" id="ARBA00022729"/>
    </source>
</evidence>
<evidence type="ECO:0000256" key="4">
    <source>
        <dbReference type="ARBA" id="ARBA00023263"/>
    </source>
</evidence>
<evidence type="ECO:0000313" key="8">
    <source>
        <dbReference type="Proteomes" id="UP000323924"/>
    </source>
</evidence>
<evidence type="ECO:0000313" key="7">
    <source>
        <dbReference type="EMBL" id="KAA5841237.1"/>
    </source>
</evidence>
<dbReference type="RefSeq" id="WP_150051897.1">
    <property type="nucleotide sequence ID" value="NZ_VWPC01000014.1"/>
</dbReference>
<dbReference type="InterPro" id="IPR050263">
    <property type="entry name" value="Bact_Fimbrial_Adh_Pro"/>
</dbReference>
<keyword evidence="3 5" id="KW-0732">Signal</keyword>
<dbReference type="GO" id="GO:0009289">
    <property type="term" value="C:pilus"/>
    <property type="evidence" value="ECO:0007669"/>
    <property type="project" value="UniProtKB-SubCell"/>
</dbReference>
<comment type="similarity">
    <text evidence="2">Belongs to the fimbrial protein family.</text>
</comment>
<dbReference type="PROSITE" id="PS51257">
    <property type="entry name" value="PROKAR_LIPOPROTEIN"/>
    <property type="match status" value="1"/>
</dbReference>
<dbReference type="SUPFAM" id="SSF49401">
    <property type="entry name" value="Bacterial adhesins"/>
    <property type="match status" value="1"/>
</dbReference>
<dbReference type="EMBL" id="VWPC01000014">
    <property type="protein sequence ID" value="KAA5841237.1"/>
    <property type="molecule type" value="Genomic_DNA"/>
</dbReference>
<evidence type="ECO:0000256" key="1">
    <source>
        <dbReference type="ARBA" id="ARBA00004561"/>
    </source>
</evidence>
<evidence type="ECO:0000256" key="2">
    <source>
        <dbReference type="ARBA" id="ARBA00006671"/>
    </source>
</evidence>
<dbReference type="PANTHER" id="PTHR33420">
    <property type="entry name" value="FIMBRIAL SUBUNIT ELFA-RELATED"/>
    <property type="match status" value="1"/>
</dbReference>
<feature type="signal peptide" evidence="5">
    <location>
        <begin position="1"/>
        <end position="24"/>
    </location>
</feature>
<dbReference type="Proteomes" id="UP000323924">
    <property type="component" value="Unassembled WGS sequence"/>
</dbReference>
<organism evidence="7 8">
    <name type="scientific">Pseudomonas chlororaphis</name>
    <dbReference type="NCBI Taxonomy" id="587753"/>
    <lineage>
        <taxon>Bacteria</taxon>
        <taxon>Pseudomonadati</taxon>
        <taxon>Pseudomonadota</taxon>
        <taxon>Gammaproteobacteria</taxon>
        <taxon>Pseudomonadales</taxon>
        <taxon>Pseudomonadaceae</taxon>
        <taxon>Pseudomonas</taxon>
    </lineage>
</organism>
<accession>A0AB34C4F8</accession>
<dbReference type="Gene3D" id="2.60.40.3310">
    <property type="match status" value="1"/>
</dbReference>
<dbReference type="Pfam" id="PF00419">
    <property type="entry name" value="Fimbrial"/>
    <property type="match status" value="1"/>
</dbReference>
<reference evidence="7 8" key="1">
    <citation type="submission" date="2019-09" db="EMBL/GenBank/DDBJ databases">
        <authorList>
            <person name="Vacheron J."/>
            <person name="Dubost A."/>
            <person name="Prigent-Combaret C."/>
            <person name="Muller D."/>
        </authorList>
    </citation>
    <scope>NUCLEOTIDE SEQUENCE [LARGE SCALE GENOMIC DNA]</scope>
    <source>
        <strain evidence="7 8">JV497</strain>
    </source>
</reference>
<evidence type="ECO:0000259" key="6">
    <source>
        <dbReference type="Pfam" id="PF00419"/>
    </source>
</evidence>
<proteinExistence type="inferred from homology"/>
<comment type="caution">
    <text evidence="7">The sequence shown here is derived from an EMBL/GenBank/DDBJ whole genome shotgun (WGS) entry which is preliminary data.</text>
</comment>
<gene>
    <name evidence="7" type="ORF">F2A38_17300</name>
</gene>
<dbReference type="InterPro" id="IPR036937">
    <property type="entry name" value="Adhesion_dom_fimbrial_sf"/>
</dbReference>
<comment type="subcellular location">
    <subcellularLocation>
        <location evidence="1">Fimbrium</location>
    </subcellularLocation>
</comment>
<feature type="chain" id="PRO_5044263579" evidence="5">
    <location>
        <begin position="25"/>
        <end position="341"/>
    </location>
</feature>
<dbReference type="GO" id="GO:0043709">
    <property type="term" value="P:cell adhesion involved in single-species biofilm formation"/>
    <property type="evidence" value="ECO:0007669"/>
    <property type="project" value="TreeGrafter"/>
</dbReference>
<dbReference type="AlphaFoldDB" id="A0AB34C4F8"/>
<dbReference type="InterPro" id="IPR000259">
    <property type="entry name" value="Adhesion_dom_fimbrial"/>
</dbReference>
<keyword evidence="4" id="KW-0281">Fimbrium</keyword>
<dbReference type="PANTHER" id="PTHR33420:SF3">
    <property type="entry name" value="FIMBRIAL SUBUNIT ELFA"/>
    <property type="match status" value="1"/>
</dbReference>
<feature type="domain" description="Fimbrial-type adhesion" evidence="6">
    <location>
        <begin position="201"/>
        <end position="340"/>
    </location>
</feature>